<comment type="caution">
    <text evidence="2">The sequence shown here is derived from an EMBL/GenBank/DDBJ whole genome shotgun (WGS) entry which is preliminary data.</text>
</comment>
<feature type="non-terminal residue" evidence="2">
    <location>
        <position position="1"/>
    </location>
</feature>
<feature type="region of interest" description="Disordered" evidence="1">
    <location>
        <begin position="31"/>
        <end position="52"/>
    </location>
</feature>
<name>A0ABS8VHM4_DATST</name>
<organism evidence="2 3">
    <name type="scientific">Datura stramonium</name>
    <name type="common">Jimsonweed</name>
    <name type="synonym">Common thornapple</name>
    <dbReference type="NCBI Taxonomy" id="4076"/>
    <lineage>
        <taxon>Eukaryota</taxon>
        <taxon>Viridiplantae</taxon>
        <taxon>Streptophyta</taxon>
        <taxon>Embryophyta</taxon>
        <taxon>Tracheophyta</taxon>
        <taxon>Spermatophyta</taxon>
        <taxon>Magnoliopsida</taxon>
        <taxon>eudicotyledons</taxon>
        <taxon>Gunneridae</taxon>
        <taxon>Pentapetalae</taxon>
        <taxon>asterids</taxon>
        <taxon>lamiids</taxon>
        <taxon>Solanales</taxon>
        <taxon>Solanaceae</taxon>
        <taxon>Solanoideae</taxon>
        <taxon>Datureae</taxon>
        <taxon>Datura</taxon>
    </lineage>
</organism>
<dbReference type="Proteomes" id="UP000823775">
    <property type="component" value="Unassembled WGS sequence"/>
</dbReference>
<proteinExistence type="predicted"/>
<protein>
    <submittedName>
        <fullName evidence="2">Uncharacterized protein</fullName>
    </submittedName>
</protein>
<feature type="non-terminal residue" evidence="2">
    <location>
        <position position="113"/>
    </location>
</feature>
<evidence type="ECO:0000256" key="1">
    <source>
        <dbReference type="SAM" id="MobiDB-lite"/>
    </source>
</evidence>
<evidence type="ECO:0000313" key="2">
    <source>
        <dbReference type="EMBL" id="MCD9645670.1"/>
    </source>
</evidence>
<evidence type="ECO:0000313" key="3">
    <source>
        <dbReference type="Proteomes" id="UP000823775"/>
    </source>
</evidence>
<keyword evidence="3" id="KW-1185">Reference proteome</keyword>
<dbReference type="EMBL" id="JACEIK010004497">
    <property type="protein sequence ID" value="MCD9645670.1"/>
    <property type="molecule type" value="Genomic_DNA"/>
</dbReference>
<sequence>VAIGQSAGGCVYSRYIAFCFQKSEIELPRQQTCLGSPTGQGPSPNDGDYESSLDKMSHWQLKRTCVLKGVRGSLILSDPSQVWKLDIFFHSDNESNNDPLLDTTSHCVGRDDW</sequence>
<gene>
    <name evidence="2" type="ORF">HAX54_034734</name>
</gene>
<accession>A0ABS8VHM4</accession>
<feature type="compositionally biased region" description="Polar residues" evidence="1">
    <location>
        <begin position="31"/>
        <end position="43"/>
    </location>
</feature>
<reference evidence="2 3" key="1">
    <citation type="journal article" date="2021" name="BMC Genomics">
        <title>Datura genome reveals duplications of psychoactive alkaloid biosynthetic genes and high mutation rate following tissue culture.</title>
        <authorList>
            <person name="Rajewski A."/>
            <person name="Carter-House D."/>
            <person name="Stajich J."/>
            <person name="Litt A."/>
        </authorList>
    </citation>
    <scope>NUCLEOTIDE SEQUENCE [LARGE SCALE GENOMIC DNA]</scope>
    <source>
        <strain evidence="2">AR-01</strain>
    </source>
</reference>